<evidence type="ECO:0000313" key="2">
    <source>
        <dbReference type="Proteomes" id="UP000054843"/>
    </source>
</evidence>
<evidence type="ECO:0000313" key="1">
    <source>
        <dbReference type="EMBL" id="KRZ78075.1"/>
    </source>
</evidence>
<keyword evidence="2" id="KW-1185">Reference proteome</keyword>
<organism evidence="1 2">
    <name type="scientific">Trichinella papuae</name>
    <dbReference type="NCBI Taxonomy" id="268474"/>
    <lineage>
        <taxon>Eukaryota</taxon>
        <taxon>Metazoa</taxon>
        <taxon>Ecdysozoa</taxon>
        <taxon>Nematoda</taxon>
        <taxon>Enoplea</taxon>
        <taxon>Dorylaimia</taxon>
        <taxon>Trichinellida</taxon>
        <taxon>Trichinellidae</taxon>
        <taxon>Trichinella</taxon>
    </lineage>
</organism>
<dbReference type="AlphaFoldDB" id="A0A0V1N225"/>
<protein>
    <submittedName>
        <fullName evidence="1">Uncharacterized protein</fullName>
    </submittedName>
</protein>
<reference evidence="1 2" key="1">
    <citation type="submission" date="2015-01" db="EMBL/GenBank/DDBJ databases">
        <title>Evolution of Trichinella species and genotypes.</title>
        <authorList>
            <person name="Korhonen P.K."/>
            <person name="Edoardo P."/>
            <person name="Giuseppe L.R."/>
            <person name="Gasser R.B."/>
        </authorList>
    </citation>
    <scope>NUCLEOTIDE SEQUENCE [LARGE SCALE GENOMIC DNA]</scope>
    <source>
        <strain evidence="1">ISS1980</strain>
    </source>
</reference>
<proteinExistence type="predicted"/>
<sequence length="74" mass="8939">MIVRFNDQQQPLLCIIEKFPVLLSQNWSLDHLKFNRLFLNQCPFLYFFVCLLSKVRRKNACRASTKENWQHPLV</sequence>
<dbReference type="EMBL" id="JYDO01000014">
    <property type="protein sequence ID" value="KRZ78075.1"/>
    <property type="molecule type" value="Genomic_DNA"/>
</dbReference>
<comment type="caution">
    <text evidence="1">The sequence shown here is derived from an EMBL/GenBank/DDBJ whole genome shotgun (WGS) entry which is preliminary data.</text>
</comment>
<dbReference type="Proteomes" id="UP000054843">
    <property type="component" value="Unassembled WGS sequence"/>
</dbReference>
<name>A0A0V1N225_9BILA</name>
<gene>
    <name evidence="1" type="ORF">T10_5459</name>
</gene>
<accession>A0A0V1N225</accession>